<organism evidence="2 3">
    <name type="scientific">Candidatus Enterococcus mangumiae</name>
    <dbReference type="NCBI Taxonomy" id="2230878"/>
    <lineage>
        <taxon>Bacteria</taxon>
        <taxon>Bacillati</taxon>
        <taxon>Bacillota</taxon>
        <taxon>Bacilli</taxon>
        <taxon>Lactobacillales</taxon>
        <taxon>Enterococcaceae</taxon>
        <taxon>Enterococcus</taxon>
    </lineage>
</organism>
<dbReference type="Proteomes" id="UP000664360">
    <property type="component" value="Chromosome"/>
</dbReference>
<dbReference type="EMBL" id="CP147250">
    <property type="protein sequence ID" value="WYJ79906.1"/>
    <property type="molecule type" value="Genomic_DNA"/>
</dbReference>
<dbReference type="InterPro" id="IPR010982">
    <property type="entry name" value="Lambda_DNA-bd_dom_sf"/>
</dbReference>
<evidence type="ECO:0000313" key="2">
    <source>
        <dbReference type="EMBL" id="WYJ79906.1"/>
    </source>
</evidence>
<reference evidence="2 3" key="1">
    <citation type="submission" date="2021-03" db="EMBL/GenBank/DDBJ databases">
        <authorList>
            <person name="Gilmore M.S."/>
            <person name="Schwartzman J."/>
            <person name="Van Tyne D."/>
            <person name="Martin M."/>
            <person name="Earl A.M."/>
            <person name="Manson A.L."/>
            <person name="Straub T."/>
            <person name="Salamzade R."/>
            <person name="Saavedra J."/>
            <person name="Lebreton F."/>
            <person name="Prichula J."/>
            <person name="Schaufler K."/>
            <person name="Gaca A."/>
            <person name="Sgardioli B."/>
            <person name="Wagenaar J."/>
            <person name="Strong T."/>
        </authorList>
    </citation>
    <scope>NUCLEOTIDE SEQUENCE [LARGE SCALE GENOMIC DNA]</scope>
    <source>
        <strain evidence="2 3">DIV1094</strain>
    </source>
</reference>
<gene>
    <name evidence="2" type="ORF">DOK79_001459</name>
</gene>
<dbReference type="Gene3D" id="1.10.260.40">
    <property type="entry name" value="lambda repressor-like DNA-binding domains"/>
    <property type="match status" value="1"/>
</dbReference>
<evidence type="ECO:0000313" key="3">
    <source>
        <dbReference type="Proteomes" id="UP000664360"/>
    </source>
</evidence>
<proteinExistence type="predicted"/>
<keyword evidence="3" id="KW-1185">Reference proteome</keyword>
<dbReference type="SUPFAM" id="SSF47413">
    <property type="entry name" value="lambda repressor-like DNA-binding domains"/>
    <property type="match status" value="1"/>
</dbReference>
<reference evidence="2 3" key="2">
    <citation type="submission" date="2024-03" db="EMBL/GenBank/DDBJ databases">
        <title>The Genome Sequence of Enterococcus sp. DIV1094.</title>
        <authorList>
            <consortium name="The Broad Institute Genomics Platform"/>
            <consortium name="The Broad Institute Microbial Omics Core"/>
            <consortium name="The Broad Institute Genomic Center for Infectious Diseases"/>
            <person name="Earl A."/>
            <person name="Manson A."/>
            <person name="Gilmore M."/>
            <person name="Schwartman J."/>
            <person name="Shea T."/>
            <person name="Abouelleil A."/>
            <person name="Cao P."/>
            <person name="Chapman S."/>
            <person name="Cusick C."/>
            <person name="Young S."/>
            <person name="Neafsey D."/>
            <person name="Nusbaum C."/>
            <person name="Birren B."/>
        </authorList>
    </citation>
    <scope>NUCLEOTIDE SEQUENCE [LARGE SCALE GENOMIC DNA]</scope>
    <source>
        <strain evidence="2 3">DIV1094</strain>
    </source>
</reference>
<dbReference type="Pfam" id="PF13443">
    <property type="entry name" value="HTH_26"/>
    <property type="match status" value="1"/>
</dbReference>
<dbReference type="RefSeq" id="WP_206854284.1">
    <property type="nucleotide sequence ID" value="NZ_CP147250.1"/>
</dbReference>
<accession>A0ABZ2SVZ3</accession>
<dbReference type="PROSITE" id="PS50943">
    <property type="entry name" value="HTH_CROC1"/>
    <property type="match status" value="1"/>
</dbReference>
<sequence>MKNNFSRILGERLVKISEVHRATGLSRATLGEIYYQRAMNIQLDTLVKICDYLQIPLSELIEYVPKNKEGKRCRD</sequence>
<protein>
    <recommendedName>
        <fullName evidence="1">HTH cro/C1-type domain-containing protein</fullName>
    </recommendedName>
</protein>
<name>A0ABZ2SVZ3_9ENTE</name>
<dbReference type="InterPro" id="IPR001387">
    <property type="entry name" value="Cro/C1-type_HTH"/>
</dbReference>
<feature type="domain" description="HTH cro/C1-type" evidence="1">
    <location>
        <begin position="21"/>
        <end position="60"/>
    </location>
</feature>
<evidence type="ECO:0000259" key="1">
    <source>
        <dbReference type="PROSITE" id="PS50943"/>
    </source>
</evidence>